<keyword evidence="2" id="KW-1185">Reference proteome</keyword>
<protein>
    <submittedName>
        <fullName evidence="1">Uncharacterized protein</fullName>
    </submittedName>
</protein>
<reference evidence="1 2" key="1">
    <citation type="submission" date="2018-10" db="EMBL/GenBank/DDBJ databases">
        <title>Co-occurring genomic capacity for anaerobic methane metabolism and dissimilatory sulfite reduction discovered in the Korarchaeota.</title>
        <authorList>
            <person name="Mckay L.J."/>
            <person name="Dlakic M."/>
            <person name="Fields M.W."/>
            <person name="Delmont T.O."/>
            <person name="Eren A.M."/>
            <person name="Jay Z.J."/>
            <person name="Klingelsmith K.B."/>
            <person name="Rusch D.B."/>
            <person name="Inskeep W.P."/>
        </authorList>
    </citation>
    <scope>NUCLEOTIDE SEQUENCE [LARGE SCALE GENOMIC DNA]</scope>
    <source>
        <strain evidence="1 2">MDKW</strain>
    </source>
</reference>
<dbReference type="Proteomes" id="UP000277582">
    <property type="component" value="Unassembled WGS sequence"/>
</dbReference>
<dbReference type="EMBL" id="RCOS01000053">
    <property type="protein sequence ID" value="RSN76723.1"/>
    <property type="molecule type" value="Genomic_DNA"/>
</dbReference>
<dbReference type="RefSeq" id="WP_125670662.1">
    <property type="nucleotide sequence ID" value="NZ_RCOS01000053.1"/>
</dbReference>
<name>A0A3R9PYX9_9CREN</name>
<gene>
    <name evidence="1" type="ORF">D6D85_03500</name>
</gene>
<dbReference type="AlphaFoldDB" id="A0A3R9PYX9"/>
<evidence type="ECO:0000313" key="2">
    <source>
        <dbReference type="Proteomes" id="UP000277582"/>
    </source>
</evidence>
<organism evidence="1 2">
    <name type="scientific">Candidatus Methanodesulfokora washburnensis</name>
    <dbReference type="NCBI Taxonomy" id="2478471"/>
    <lineage>
        <taxon>Archaea</taxon>
        <taxon>Thermoproteota</taxon>
        <taxon>Candidatus Korarchaeia</taxon>
        <taxon>Candidatus Korarchaeia incertae sedis</taxon>
        <taxon>Candidatus Methanodesulfokora</taxon>
    </lineage>
</organism>
<proteinExistence type="predicted"/>
<evidence type="ECO:0000313" key="1">
    <source>
        <dbReference type="EMBL" id="RSN76723.1"/>
    </source>
</evidence>
<accession>A0A3R9PYX9</accession>
<comment type="caution">
    <text evidence="1">The sequence shown here is derived from an EMBL/GenBank/DDBJ whole genome shotgun (WGS) entry which is preliminary data.</text>
</comment>
<sequence>MKKALINLVLCPVENAWIACPVQENNVIFRCSADFCRYPPAFQKIPSFFYFFEFEEKAIKILSVQNLYYEPVIGAG</sequence>